<dbReference type="Gene3D" id="1.10.510.10">
    <property type="entry name" value="Transferase(Phosphotransferase) domain 1"/>
    <property type="match status" value="1"/>
</dbReference>
<evidence type="ECO:0000256" key="5">
    <source>
        <dbReference type="ARBA" id="ARBA00022840"/>
    </source>
</evidence>
<keyword evidence="5" id="KW-0067">ATP-binding</keyword>
<feature type="compositionally biased region" description="Polar residues" evidence="6">
    <location>
        <begin position="131"/>
        <end position="151"/>
    </location>
</feature>
<dbReference type="Proteomes" id="UP001642540">
    <property type="component" value="Unassembled WGS sequence"/>
</dbReference>
<gene>
    <name evidence="8" type="ORF">ODALV1_LOCUS2302</name>
</gene>
<keyword evidence="3" id="KW-0547">Nucleotide-binding</keyword>
<protein>
    <recommendedName>
        <fullName evidence="7">Protein kinase domain-containing protein</fullName>
    </recommendedName>
</protein>
<dbReference type="SMART" id="SM00220">
    <property type="entry name" value="S_TKc"/>
    <property type="match status" value="1"/>
</dbReference>
<evidence type="ECO:0000256" key="1">
    <source>
        <dbReference type="ARBA" id="ARBA00022527"/>
    </source>
</evidence>
<feature type="region of interest" description="Disordered" evidence="6">
    <location>
        <begin position="1"/>
        <end position="55"/>
    </location>
</feature>
<sequence length="588" mass="65032">MDVKRLNSKSQPNLPGLVTGGNKISNTDSTTCTSDEKVHSNPTTNSGNKTNGGGHLRLGGLSRYLMEKVQSNDSGLDLSPGTLQNLVHPLRTSGASSSSLNARALFESSASSDESPLPAESKCKTEPAPSSLISRSVLSEQSHNSSETTVIEKTLTDDTNSKIDTNLKQEHLDPIKETPVSNKVDEYVVPHSRPFHQSQPLRNPNPDDITPKSRGRGHHGLTIAYSQQQNSRQQNQRSRNENINPANSPFIGSHDVHHSNNNSVSSVCDVAAVIPPPNIGDQHARKVSHTPLPKSCKKKQPASAKKQTGWKFLSEHVKGKEYLIIKQLGKGGCGEVSLVIEKDTRKLYALKVVQLQGIDEALVQECINEVEMLIELKGTDLVVEIKSWEFSRSEKTMKIVMEHGQCDLNRTIFKSNQTSLLKLKAIWERLLLIVDKIHSRGIVHADLKPANFIWVGDSLKIIDFGIASRLQSDVTSIAMPNPKGTLNFISPETIHLDEAGRSKLSPKSDIWALGCILYLMVYGRTPFEHISHPFTKMNAIVKGEILYPNLPPHLQCADIIPVLQLCFQIDYKRRPNASDLLRHSFLRC</sequence>
<dbReference type="PROSITE" id="PS50011">
    <property type="entry name" value="PROTEIN_KINASE_DOM"/>
    <property type="match status" value="1"/>
</dbReference>
<organism evidence="8 9">
    <name type="scientific">Orchesella dallaii</name>
    <dbReference type="NCBI Taxonomy" id="48710"/>
    <lineage>
        <taxon>Eukaryota</taxon>
        <taxon>Metazoa</taxon>
        <taxon>Ecdysozoa</taxon>
        <taxon>Arthropoda</taxon>
        <taxon>Hexapoda</taxon>
        <taxon>Collembola</taxon>
        <taxon>Entomobryomorpha</taxon>
        <taxon>Entomobryoidea</taxon>
        <taxon>Orchesellidae</taxon>
        <taxon>Orchesellinae</taxon>
        <taxon>Orchesella</taxon>
    </lineage>
</organism>
<accession>A0ABP1PPI2</accession>
<keyword evidence="1" id="KW-0723">Serine/threonine-protein kinase</keyword>
<feature type="domain" description="Protein kinase" evidence="7">
    <location>
        <begin position="322"/>
        <end position="586"/>
    </location>
</feature>
<evidence type="ECO:0000256" key="2">
    <source>
        <dbReference type="ARBA" id="ARBA00022679"/>
    </source>
</evidence>
<dbReference type="PANTHER" id="PTHR22974">
    <property type="entry name" value="MIXED LINEAGE PROTEIN KINASE"/>
    <property type="match status" value="1"/>
</dbReference>
<evidence type="ECO:0000256" key="3">
    <source>
        <dbReference type="ARBA" id="ARBA00022741"/>
    </source>
</evidence>
<comment type="caution">
    <text evidence="8">The sequence shown here is derived from an EMBL/GenBank/DDBJ whole genome shotgun (WGS) entry which is preliminary data.</text>
</comment>
<keyword evidence="9" id="KW-1185">Reference proteome</keyword>
<evidence type="ECO:0000256" key="4">
    <source>
        <dbReference type="ARBA" id="ARBA00022777"/>
    </source>
</evidence>
<keyword evidence="2" id="KW-0808">Transferase</keyword>
<dbReference type="PANTHER" id="PTHR22974:SF21">
    <property type="entry name" value="DUAL SPECIFICITY PROTEIN KINASE TTK"/>
    <property type="match status" value="1"/>
</dbReference>
<reference evidence="8 9" key="1">
    <citation type="submission" date="2024-08" db="EMBL/GenBank/DDBJ databases">
        <authorList>
            <person name="Cucini C."/>
            <person name="Frati F."/>
        </authorList>
    </citation>
    <scope>NUCLEOTIDE SEQUENCE [LARGE SCALE GENOMIC DNA]</scope>
</reference>
<keyword evidence="4" id="KW-0418">Kinase</keyword>
<dbReference type="InterPro" id="IPR011009">
    <property type="entry name" value="Kinase-like_dom_sf"/>
</dbReference>
<name>A0ABP1PPI2_9HEXA</name>
<dbReference type="EMBL" id="CAXLJM020000007">
    <property type="protein sequence ID" value="CAL8072740.1"/>
    <property type="molecule type" value="Genomic_DNA"/>
</dbReference>
<feature type="compositionally biased region" description="Low complexity" evidence="6">
    <location>
        <begin position="226"/>
        <end position="237"/>
    </location>
</feature>
<dbReference type="Pfam" id="PF00069">
    <property type="entry name" value="Pkinase"/>
    <property type="match status" value="1"/>
</dbReference>
<dbReference type="Gene3D" id="3.30.200.20">
    <property type="entry name" value="Phosphorylase Kinase, domain 1"/>
    <property type="match status" value="1"/>
</dbReference>
<evidence type="ECO:0000313" key="9">
    <source>
        <dbReference type="Proteomes" id="UP001642540"/>
    </source>
</evidence>
<dbReference type="InterPro" id="IPR000719">
    <property type="entry name" value="Prot_kinase_dom"/>
</dbReference>
<feature type="compositionally biased region" description="Basic and acidic residues" evidence="6">
    <location>
        <begin position="154"/>
        <end position="176"/>
    </location>
</feature>
<dbReference type="SUPFAM" id="SSF56112">
    <property type="entry name" value="Protein kinase-like (PK-like)"/>
    <property type="match status" value="1"/>
</dbReference>
<proteinExistence type="predicted"/>
<evidence type="ECO:0000313" key="8">
    <source>
        <dbReference type="EMBL" id="CAL8072740.1"/>
    </source>
</evidence>
<evidence type="ECO:0000259" key="7">
    <source>
        <dbReference type="PROSITE" id="PS50011"/>
    </source>
</evidence>
<feature type="compositionally biased region" description="Polar residues" evidence="6">
    <location>
        <begin position="22"/>
        <end position="33"/>
    </location>
</feature>
<feature type="region of interest" description="Disordered" evidence="6">
    <location>
        <begin position="107"/>
        <end position="258"/>
    </location>
</feature>
<evidence type="ECO:0000256" key="6">
    <source>
        <dbReference type="SAM" id="MobiDB-lite"/>
    </source>
</evidence>